<evidence type="ECO:0000259" key="5">
    <source>
        <dbReference type="PROSITE" id="PS51635"/>
    </source>
</evidence>
<dbReference type="PANTHER" id="PTHR14226">
    <property type="entry name" value="NEUROPATHY TARGET ESTERASE/SWISS CHEESE D.MELANOGASTER"/>
    <property type="match status" value="1"/>
</dbReference>
<dbReference type="InterPro" id="IPR050301">
    <property type="entry name" value="NTE"/>
</dbReference>
<evidence type="ECO:0000256" key="1">
    <source>
        <dbReference type="ARBA" id="ARBA00022801"/>
    </source>
</evidence>
<dbReference type="PROSITE" id="PS51635">
    <property type="entry name" value="PNPLA"/>
    <property type="match status" value="1"/>
</dbReference>
<evidence type="ECO:0000256" key="3">
    <source>
        <dbReference type="ARBA" id="ARBA00023098"/>
    </source>
</evidence>
<protein>
    <submittedName>
        <fullName evidence="6">Esterase</fullName>
    </submittedName>
</protein>
<sequence>MANTLPTAPPSVSLVIGSGSVKCAAAIGVASVLREAGIRIERVVGCSGGALFATLIAMGHDADTARDMTLRLWTKDITARRNNHALLSALAPKLMGFKASRFGLRDDRHINRRLQEAFGDARIEDMPVPLHITATNFMDGELVDLSRGPVAPAIRASLAIPFAFAPVELDGQLLVDGYVSDPLPLSVAIKHGARVIVAVGFESPMMEEIGSAGRFAMQLSSIMSNNLLRARYAFNSVAHHAEVITIIPEFKKRIRLFDTDKVPYIIEAGTQAAREQIGYLRRLLDQDRAIAAAA</sequence>
<feature type="domain" description="PNPLA" evidence="5">
    <location>
        <begin position="14"/>
        <end position="189"/>
    </location>
</feature>
<evidence type="ECO:0000313" key="6">
    <source>
        <dbReference type="EMBL" id="BDI06385.1"/>
    </source>
</evidence>
<dbReference type="Gene3D" id="3.40.1090.10">
    <property type="entry name" value="Cytosolic phospholipase A2 catalytic domain"/>
    <property type="match status" value="2"/>
</dbReference>
<reference evidence="6" key="1">
    <citation type="submission" date="2022-04" db="EMBL/GenBank/DDBJ databases">
        <title>Whole genome sequence of Sphaerotilus sp. FB-5.</title>
        <authorList>
            <person name="Takeda M."/>
            <person name="Narihara S."/>
            <person name="Akimoto M."/>
            <person name="Akimoto R."/>
            <person name="Nishiyashiki S."/>
            <person name="Murakami T."/>
        </authorList>
    </citation>
    <scope>NUCLEOTIDE SEQUENCE</scope>
    <source>
        <strain evidence="6">FB-5</strain>
    </source>
</reference>
<feature type="active site" description="Nucleophile" evidence="4">
    <location>
        <position position="47"/>
    </location>
</feature>
<accession>A0ABN6PRA9</accession>
<evidence type="ECO:0000256" key="2">
    <source>
        <dbReference type="ARBA" id="ARBA00022963"/>
    </source>
</evidence>
<dbReference type="Pfam" id="PF01734">
    <property type="entry name" value="Patatin"/>
    <property type="match status" value="1"/>
</dbReference>
<dbReference type="Proteomes" id="UP001057498">
    <property type="component" value="Chromosome"/>
</dbReference>
<evidence type="ECO:0000256" key="4">
    <source>
        <dbReference type="PROSITE-ProRule" id="PRU01161"/>
    </source>
</evidence>
<comment type="caution">
    <text evidence="4">Lacks conserved residue(s) required for the propagation of feature annotation.</text>
</comment>
<name>A0ABN6PRA9_9BURK</name>
<feature type="short sequence motif" description="GXSXG" evidence="4">
    <location>
        <begin position="45"/>
        <end position="49"/>
    </location>
</feature>
<gene>
    <name evidence="6" type="ORF">CATMQ487_33550</name>
</gene>
<evidence type="ECO:0000313" key="7">
    <source>
        <dbReference type="Proteomes" id="UP001057498"/>
    </source>
</evidence>
<keyword evidence="1 4" id="KW-0378">Hydrolase</keyword>
<keyword evidence="3 4" id="KW-0443">Lipid metabolism</keyword>
<proteinExistence type="predicted"/>
<feature type="active site" description="Proton acceptor" evidence="4">
    <location>
        <position position="176"/>
    </location>
</feature>
<dbReference type="SUPFAM" id="SSF52151">
    <property type="entry name" value="FabD/lysophospholipase-like"/>
    <property type="match status" value="1"/>
</dbReference>
<dbReference type="EMBL" id="AP025730">
    <property type="protein sequence ID" value="BDI06385.1"/>
    <property type="molecule type" value="Genomic_DNA"/>
</dbReference>
<dbReference type="PANTHER" id="PTHR14226:SF29">
    <property type="entry name" value="NEUROPATHY TARGET ESTERASE SWS"/>
    <property type="match status" value="1"/>
</dbReference>
<organism evidence="6 7">
    <name type="scientific">Sphaerotilus microaerophilus</name>
    <dbReference type="NCBI Taxonomy" id="2914710"/>
    <lineage>
        <taxon>Bacteria</taxon>
        <taxon>Pseudomonadati</taxon>
        <taxon>Pseudomonadota</taxon>
        <taxon>Betaproteobacteria</taxon>
        <taxon>Burkholderiales</taxon>
        <taxon>Sphaerotilaceae</taxon>
        <taxon>Sphaerotilus</taxon>
    </lineage>
</organism>
<dbReference type="InterPro" id="IPR016035">
    <property type="entry name" value="Acyl_Trfase/lysoPLipase"/>
</dbReference>
<dbReference type="InterPro" id="IPR002641">
    <property type="entry name" value="PNPLA_dom"/>
</dbReference>
<keyword evidence="7" id="KW-1185">Reference proteome</keyword>
<keyword evidence="2 4" id="KW-0442">Lipid degradation</keyword>